<keyword evidence="2" id="KW-1185">Reference proteome</keyword>
<evidence type="ECO:0008006" key="3">
    <source>
        <dbReference type="Google" id="ProtNLM"/>
    </source>
</evidence>
<reference evidence="1" key="3">
    <citation type="journal article" date="2017" name="Nature">
        <title>Genome sequence of the progenitor of the wheat D genome Aegilops tauschii.</title>
        <authorList>
            <person name="Luo M.C."/>
            <person name="Gu Y.Q."/>
            <person name="Puiu D."/>
            <person name="Wang H."/>
            <person name="Twardziok S.O."/>
            <person name="Deal K.R."/>
            <person name="Huo N."/>
            <person name="Zhu T."/>
            <person name="Wang L."/>
            <person name="Wang Y."/>
            <person name="McGuire P.E."/>
            <person name="Liu S."/>
            <person name="Long H."/>
            <person name="Ramasamy R.K."/>
            <person name="Rodriguez J.C."/>
            <person name="Van S.L."/>
            <person name="Yuan L."/>
            <person name="Wang Z."/>
            <person name="Xia Z."/>
            <person name="Xiao L."/>
            <person name="Anderson O.D."/>
            <person name="Ouyang S."/>
            <person name="Liang Y."/>
            <person name="Zimin A.V."/>
            <person name="Pertea G."/>
            <person name="Qi P."/>
            <person name="Bennetzen J.L."/>
            <person name="Dai X."/>
            <person name="Dawson M.W."/>
            <person name="Muller H.G."/>
            <person name="Kugler K."/>
            <person name="Rivarola-Duarte L."/>
            <person name="Spannagl M."/>
            <person name="Mayer K.F.X."/>
            <person name="Lu F.H."/>
            <person name="Bevan M.W."/>
            <person name="Leroy P."/>
            <person name="Li P."/>
            <person name="You F.M."/>
            <person name="Sun Q."/>
            <person name="Liu Z."/>
            <person name="Lyons E."/>
            <person name="Wicker T."/>
            <person name="Salzberg S.L."/>
            <person name="Devos K.M."/>
            <person name="Dvorak J."/>
        </authorList>
    </citation>
    <scope>NUCLEOTIDE SEQUENCE [LARGE SCALE GENOMIC DNA]</scope>
    <source>
        <strain evidence="1">cv. AL8/78</strain>
    </source>
</reference>
<organism evidence="1 2">
    <name type="scientific">Aegilops tauschii subsp. strangulata</name>
    <name type="common">Goatgrass</name>
    <dbReference type="NCBI Taxonomy" id="200361"/>
    <lineage>
        <taxon>Eukaryota</taxon>
        <taxon>Viridiplantae</taxon>
        <taxon>Streptophyta</taxon>
        <taxon>Embryophyta</taxon>
        <taxon>Tracheophyta</taxon>
        <taxon>Spermatophyta</taxon>
        <taxon>Magnoliopsida</taxon>
        <taxon>Liliopsida</taxon>
        <taxon>Poales</taxon>
        <taxon>Poaceae</taxon>
        <taxon>BOP clade</taxon>
        <taxon>Pooideae</taxon>
        <taxon>Triticodae</taxon>
        <taxon>Triticeae</taxon>
        <taxon>Triticinae</taxon>
        <taxon>Aegilops</taxon>
    </lineage>
</organism>
<accession>A0A453H6Q3</accession>
<evidence type="ECO:0000313" key="1">
    <source>
        <dbReference type="EnsemblPlants" id="AET4Gv20086300.4"/>
    </source>
</evidence>
<protein>
    <recommendedName>
        <fullName evidence="3">DNA-directed RNA polymerase insert domain-containing protein</fullName>
    </recommendedName>
</protein>
<evidence type="ECO:0000313" key="2">
    <source>
        <dbReference type="Proteomes" id="UP000015105"/>
    </source>
</evidence>
<dbReference type="Gramene" id="AET4Gv20086300.4">
    <property type="protein sequence ID" value="AET4Gv20086300.4"/>
    <property type="gene ID" value="AET4Gv20086300"/>
</dbReference>
<dbReference type="Proteomes" id="UP000015105">
    <property type="component" value="Chromosome 4D"/>
</dbReference>
<reference evidence="2" key="2">
    <citation type="journal article" date="2017" name="Nat. Plants">
        <title>The Aegilops tauschii genome reveals multiple impacts of transposons.</title>
        <authorList>
            <person name="Zhao G."/>
            <person name="Zou C."/>
            <person name="Li K."/>
            <person name="Wang K."/>
            <person name="Li T."/>
            <person name="Gao L."/>
            <person name="Zhang X."/>
            <person name="Wang H."/>
            <person name="Yang Z."/>
            <person name="Liu X."/>
            <person name="Jiang W."/>
            <person name="Mao L."/>
            <person name="Kong X."/>
            <person name="Jiao Y."/>
            <person name="Jia J."/>
        </authorList>
    </citation>
    <scope>NUCLEOTIDE SEQUENCE [LARGE SCALE GENOMIC DNA]</scope>
    <source>
        <strain evidence="2">cv. AL8/78</strain>
    </source>
</reference>
<dbReference type="EnsemblPlants" id="AET4Gv20086300.4">
    <property type="protein sequence ID" value="AET4Gv20086300.4"/>
    <property type="gene ID" value="AET4Gv20086300"/>
</dbReference>
<reference evidence="1" key="4">
    <citation type="submission" date="2019-03" db="UniProtKB">
        <authorList>
            <consortium name="EnsemblPlants"/>
        </authorList>
    </citation>
    <scope>IDENTIFICATION</scope>
</reference>
<reference evidence="1" key="5">
    <citation type="journal article" date="2021" name="G3 (Bethesda)">
        <title>Aegilops tauschii genome assembly Aet v5.0 features greater sequence contiguity and improved annotation.</title>
        <authorList>
            <person name="Wang L."/>
            <person name="Zhu T."/>
            <person name="Rodriguez J.C."/>
            <person name="Deal K.R."/>
            <person name="Dubcovsky J."/>
            <person name="McGuire P.E."/>
            <person name="Lux T."/>
            <person name="Spannagl M."/>
            <person name="Mayer K.F.X."/>
            <person name="Baldrich P."/>
            <person name="Meyers B.C."/>
            <person name="Huo N."/>
            <person name="Gu Y.Q."/>
            <person name="Zhou H."/>
            <person name="Devos K.M."/>
            <person name="Bennetzen J.L."/>
            <person name="Unver T."/>
            <person name="Budak H."/>
            <person name="Gulick P.J."/>
            <person name="Galiba G."/>
            <person name="Kalapos B."/>
            <person name="Nelson D.R."/>
            <person name="Li P."/>
            <person name="You F.M."/>
            <person name="Luo M.C."/>
            <person name="Dvorak J."/>
        </authorList>
    </citation>
    <scope>NUCLEOTIDE SEQUENCE [LARGE SCALE GENOMIC DNA]</scope>
    <source>
        <strain evidence="1">cv. AL8/78</strain>
    </source>
</reference>
<reference evidence="2" key="1">
    <citation type="journal article" date="2014" name="Science">
        <title>Ancient hybridizations among the ancestral genomes of bread wheat.</title>
        <authorList>
            <consortium name="International Wheat Genome Sequencing Consortium,"/>
            <person name="Marcussen T."/>
            <person name="Sandve S.R."/>
            <person name="Heier L."/>
            <person name="Spannagl M."/>
            <person name="Pfeifer M."/>
            <person name="Jakobsen K.S."/>
            <person name="Wulff B.B."/>
            <person name="Steuernagel B."/>
            <person name="Mayer K.F."/>
            <person name="Olsen O.A."/>
        </authorList>
    </citation>
    <scope>NUCLEOTIDE SEQUENCE [LARGE SCALE GENOMIC DNA]</scope>
    <source>
        <strain evidence="2">cv. AL8/78</strain>
    </source>
</reference>
<proteinExistence type="predicted"/>
<dbReference type="SUPFAM" id="SSF56553">
    <property type="entry name" value="Insert subdomain of RNA polymerase alpha subunit"/>
    <property type="match status" value="1"/>
</dbReference>
<dbReference type="AlphaFoldDB" id="A0A453H6Q3"/>
<dbReference type="InterPro" id="IPR036643">
    <property type="entry name" value="RNApol_insert_sf"/>
</dbReference>
<name>A0A453H6Q3_AEGTS</name>
<dbReference type="Gene3D" id="2.170.120.12">
    <property type="entry name" value="DNA-directed RNA polymerase, insert domain"/>
    <property type="match status" value="1"/>
</dbReference>
<sequence length="96" mass="10223">MVKGAGSGRDAALRAIAKSSQADTVGIALRRALLGEIEGTCITRAKFGSVPHEYSTIAGIEESVQEILLNLKEIVLRSNLSMELEAHPFASKVLDT</sequence>